<keyword evidence="1" id="KW-0812">Transmembrane</keyword>
<evidence type="ECO:0000313" key="3">
    <source>
        <dbReference type="Proteomes" id="UP000186336"/>
    </source>
</evidence>
<proteinExistence type="predicted"/>
<keyword evidence="1" id="KW-0472">Membrane</keyword>
<gene>
    <name evidence="2" type="ORF">BWR18_19705</name>
</gene>
<sequence>MRRHETLWRWILAGPAALILSILAMAGLPTILPAGAGGINHLVLPVVLFPLLWASFVVWPVATTRPGRVATTYLALTALLLLLITLAFLT</sequence>
<accession>A0A1P8N1E5</accession>
<keyword evidence="1" id="KW-1133">Transmembrane helix</keyword>
<dbReference type="KEGG" id="tom:BWR18_19705"/>
<feature type="transmembrane region" description="Helical" evidence="1">
    <location>
        <begin position="71"/>
        <end position="89"/>
    </location>
</feature>
<evidence type="ECO:0000313" key="2">
    <source>
        <dbReference type="EMBL" id="APX14147.1"/>
    </source>
</evidence>
<keyword evidence="2" id="KW-0614">Plasmid</keyword>
<protein>
    <submittedName>
        <fullName evidence="2">Uncharacterized protein</fullName>
    </submittedName>
</protein>
<dbReference type="Proteomes" id="UP000186336">
    <property type="component" value="Plasmid pDOK1-4-2"/>
</dbReference>
<feature type="transmembrane region" description="Helical" evidence="1">
    <location>
        <begin position="38"/>
        <end position="59"/>
    </location>
</feature>
<name>A0A1P8N1E5_9RHOB</name>
<dbReference type="AlphaFoldDB" id="A0A1P8N1E5"/>
<organism evidence="2 3">
    <name type="scientific">Tateyamaria omphalii</name>
    <dbReference type="NCBI Taxonomy" id="299262"/>
    <lineage>
        <taxon>Bacteria</taxon>
        <taxon>Pseudomonadati</taxon>
        <taxon>Pseudomonadota</taxon>
        <taxon>Alphaproteobacteria</taxon>
        <taxon>Rhodobacterales</taxon>
        <taxon>Roseobacteraceae</taxon>
        <taxon>Tateyamaria</taxon>
    </lineage>
</organism>
<geneLocation type="plasmid" evidence="2 3">
    <name>pDOK1-4-2</name>
</geneLocation>
<feature type="transmembrane region" description="Helical" evidence="1">
    <location>
        <begin position="7"/>
        <end position="32"/>
    </location>
</feature>
<reference evidence="2 3" key="1">
    <citation type="submission" date="2017-01" db="EMBL/GenBank/DDBJ databases">
        <title>Complete genome of Tateyamaria omphalii DOK1-4 isolated from seawater in Dokdo.</title>
        <authorList>
            <person name="Kim J.H."/>
            <person name="Chi W.-J."/>
        </authorList>
    </citation>
    <scope>NUCLEOTIDE SEQUENCE [LARGE SCALE GENOMIC DNA]</scope>
    <source>
        <strain evidence="2 3">DOK1-4</strain>
        <plasmid evidence="2 3">pDOK1-4-2</plasmid>
    </source>
</reference>
<dbReference type="EMBL" id="CP019314">
    <property type="protein sequence ID" value="APX14147.1"/>
    <property type="molecule type" value="Genomic_DNA"/>
</dbReference>
<keyword evidence="3" id="KW-1185">Reference proteome</keyword>
<evidence type="ECO:0000256" key="1">
    <source>
        <dbReference type="SAM" id="Phobius"/>
    </source>
</evidence>